<keyword evidence="2 5" id="KW-0548">Nucleotidyltransferase</keyword>
<reference evidence="6" key="1">
    <citation type="submission" date="2020-12" db="EMBL/GenBank/DDBJ databases">
        <title>Antrihabitans popcorni sp. nov. and Antrihabitans auranticaus sp. nov., isolated from a larva cave.</title>
        <authorList>
            <person name="Lee S.D."/>
            <person name="Kim I.S."/>
        </authorList>
    </citation>
    <scope>NUCLEOTIDE SEQUENCE</scope>
    <source>
        <strain evidence="6">YC3-6</strain>
    </source>
</reference>
<dbReference type="RefSeq" id="WP_199707645.1">
    <property type="nucleotide sequence ID" value="NZ_JAEMNV010000010.1"/>
</dbReference>
<comment type="similarity">
    <text evidence="5">Belongs to the CofC family.</text>
</comment>
<dbReference type="Gene3D" id="3.90.550.10">
    <property type="entry name" value="Spore Coat Polysaccharide Biosynthesis Protein SpsA, Chain A"/>
    <property type="match status" value="1"/>
</dbReference>
<gene>
    <name evidence="6" type="primary">cofC</name>
    <name evidence="5" type="synonym">fbiD</name>
    <name evidence="6" type="ORF">JGU71_25570</name>
</gene>
<feature type="binding site" evidence="5">
    <location>
        <position position="167"/>
    </location>
    <ligand>
        <name>phosphoenolpyruvate</name>
        <dbReference type="ChEBI" id="CHEBI:58702"/>
    </ligand>
</feature>
<accession>A0A934NVE9</accession>
<dbReference type="InterPro" id="IPR002835">
    <property type="entry name" value="CofC"/>
</dbReference>
<dbReference type="PANTHER" id="PTHR40392">
    <property type="entry name" value="2-PHOSPHO-L-LACTATE GUANYLYLTRANSFERASE"/>
    <property type="match status" value="1"/>
</dbReference>
<keyword evidence="3 5" id="KW-0547">Nucleotide-binding</keyword>
<dbReference type="EMBL" id="JAEMNV010000010">
    <property type="protein sequence ID" value="MBJ8342266.1"/>
    <property type="molecule type" value="Genomic_DNA"/>
</dbReference>
<comment type="caution">
    <text evidence="6">The sequence shown here is derived from an EMBL/GenBank/DDBJ whole genome shotgun (WGS) entry which is preliminary data.</text>
</comment>
<keyword evidence="4 5" id="KW-0342">GTP-binding</keyword>
<proteinExistence type="inferred from homology"/>
<evidence type="ECO:0000256" key="4">
    <source>
        <dbReference type="ARBA" id="ARBA00023134"/>
    </source>
</evidence>
<dbReference type="InterPro" id="IPR029044">
    <property type="entry name" value="Nucleotide-diphossugar_trans"/>
</dbReference>
<organism evidence="6 7">
    <name type="scientific">Antrihabitans stalagmiti</name>
    <dbReference type="NCBI Taxonomy" id="2799499"/>
    <lineage>
        <taxon>Bacteria</taxon>
        <taxon>Bacillati</taxon>
        <taxon>Actinomycetota</taxon>
        <taxon>Actinomycetes</taxon>
        <taxon>Mycobacteriales</taxon>
        <taxon>Nocardiaceae</taxon>
        <taxon>Antrihabitans</taxon>
    </lineage>
</organism>
<dbReference type="AlphaFoldDB" id="A0A934NVE9"/>
<comment type="pathway">
    <text evidence="5">Cofactor biosynthesis; coenzyme F420 biosynthesis.</text>
</comment>
<comment type="catalytic activity">
    <reaction evidence="5">
        <text>phosphoenolpyruvate + GTP + H(+) = enolpyruvoyl-2-diphospho-5'-guanosine + diphosphate</text>
        <dbReference type="Rhea" id="RHEA:30519"/>
        <dbReference type="ChEBI" id="CHEBI:15378"/>
        <dbReference type="ChEBI" id="CHEBI:33019"/>
        <dbReference type="ChEBI" id="CHEBI:37565"/>
        <dbReference type="ChEBI" id="CHEBI:58702"/>
        <dbReference type="ChEBI" id="CHEBI:143701"/>
        <dbReference type="EC" id="2.7.7.105"/>
    </reaction>
</comment>
<name>A0A934NVE9_9NOCA</name>
<keyword evidence="1 5" id="KW-0808">Transferase</keyword>
<dbReference type="GO" id="GO:0043814">
    <property type="term" value="F:phospholactate guanylyltransferase activity"/>
    <property type="evidence" value="ECO:0007669"/>
    <property type="project" value="InterPro"/>
</dbReference>
<dbReference type="Pfam" id="PF01983">
    <property type="entry name" value="CofC"/>
    <property type="match status" value="1"/>
</dbReference>
<dbReference type="PANTHER" id="PTHR40392:SF1">
    <property type="entry name" value="2-PHOSPHO-L-LACTATE GUANYLYLTRANSFERASE"/>
    <property type="match status" value="1"/>
</dbReference>
<protein>
    <recommendedName>
        <fullName evidence="5">Phosphoenolpyruvate guanylyltransferase</fullName>
        <shortName evidence="5">PEP guanylyltransferase</shortName>
        <ecNumber evidence="5">2.7.7.105</ecNumber>
    </recommendedName>
</protein>
<comment type="function">
    <text evidence="5">Guanylyltransferase that catalyzes the activation of phosphoenolpyruvate (PEP) as enolpyruvoyl-2-diphospho-5'-guanosine, via the condensation of PEP with GTP. It is involved in the biosynthesis of coenzyme F420, a hydride carrier cofactor.</text>
</comment>
<sequence length="227" mass="23860">MSQVHALIAVKDLARAKSRLAPRFARGDRERLVLAMLTDTVTAALSVPRVASVTVVTPDPIVADTALAAGAELYPEPTLRLPDADIERLNEALAHAAKHVRLRHGGVDLLALQADLPALQGSELAAAIGAAPRGRRSYVVDHRGTGTSALLLRDPIGRLTPRFGRESAMRHRETGAVALPGEWPGLRLDVDTADDLELAVALGVGAATSGVLDEIGWVRACAGESSC</sequence>
<evidence type="ECO:0000313" key="6">
    <source>
        <dbReference type="EMBL" id="MBJ8342266.1"/>
    </source>
</evidence>
<keyword evidence="7" id="KW-1185">Reference proteome</keyword>
<dbReference type="Proteomes" id="UP000655868">
    <property type="component" value="Unassembled WGS sequence"/>
</dbReference>
<dbReference type="NCBIfam" id="TIGR03552">
    <property type="entry name" value="F420_cofC"/>
    <property type="match status" value="1"/>
</dbReference>
<evidence type="ECO:0000256" key="2">
    <source>
        <dbReference type="ARBA" id="ARBA00022695"/>
    </source>
</evidence>
<evidence type="ECO:0000256" key="3">
    <source>
        <dbReference type="ARBA" id="ARBA00022741"/>
    </source>
</evidence>
<evidence type="ECO:0000256" key="5">
    <source>
        <dbReference type="HAMAP-Rule" id="MF_02114"/>
    </source>
</evidence>
<dbReference type="GO" id="GO:0052645">
    <property type="term" value="P:F420-0 metabolic process"/>
    <property type="evidence" value="ECO:0007669"/>
    <property type="project" value="UniProtKB-UniRule"/>
</dbReference>
<evidence type="ECO:0000256" key="1">
    <source>
        <dbReference type="ARBA" id="ARBA00022679"/>
    </source>
</evidence>
<feature type="binding site" evidence="5">
    <location>
        <position position="164"/>
    </location>
    <ligand>
        <name>phosphoenolpyruvate</name>
        <dbReference type="ChEBI" id="CHEBI:58702"/>
    </ligand>
</feature>
<evidence type="ECO:0000313" key="7">
    <source>
        <dbReference type="Proteomes" id="UP000655868"/>
    </source>
</evidence>
<dbReference type="SUPFAM" id="SSF53448">
    <property type="entry name" value="Nucleotide-diphospho-sugar transferases"/>
    <property type="match status" value="1"/>
</dbReference>
<dbReference type="EC" id="2.7.7.105" evidence="5"/>
<dbReference type="HAMAP" id="MF_02114">
    <property type="entry name" value="CofC"/>
    <property type="match status" value="1"/>
</dbReference>
<feature type="binding site" evidence="5">
    <location>
        <position position="147"/>
    </location>
    <ligand>
        <name>phosphoenolpyruvate</name>
        <dbReference type="ChEBI" id="CHEBI:58702"/>
    </ligand>
</feature>
<dbReference type="GO" id="GO:0005525">
    <property type="term" value="F:GTP binding"/>
    <property type="evidence" value="ECO:0007669"/>
    <property type="project" value="UniProtKB-KW"/>
</dbReference>